<dbReference type="Gene3D" id="2.60.120.920">
    <property type="match status" value="1"/>
</dbReference>
<feature type="region of interest" description="Disordered" evidence="1">
    <location>
        <begin position="54"/>
        <end position="97"/>
    </location>
</feature>
<feature type="compositionally biased region" description="Acidic residues" evidence="1">
    <location>
        <begin position="63"/>
        <end position="75"/>
    </location>
</feature>
<protein>
    <recommendedName>
        <fullName evidence="2">B30.2/SPRY domain-containing protein</fullName>
    </recommendedName>
</protein>
<evidence type="ECO:0000313" key="4">
    <source>
        <dbReference type="Proteomes" id="UP001620626"/>
    </source>
</evidence>
<dbReference type="AlphaFoldDB" id="A0ABD2LMC6"/>
<dbReference type="InterPro" id="IPR013320">
    <property type="entry name" value="ConA-like_dom_sf"/>
</dbReference>
<feature type="compositionally biased region" description="Basic and acidic residues" evidence="1">
    <location>
        <begin position="76"/>
        <end position="97"/>
    </location>
</feature>
<evidence type="ECO:0000256" key="1">
    <source>
        <dbReference type="SAM" id="MobiDB-lite"/>
    </source>
</evidence>
<feature type="compositionally biased region" description="Polar residues" evidence="1">
    <location>
        <begin position="315"/>
        <end position="325"/>
    </location>
</feature>
<feature type="compositionally biased region" description="Polar residues" evidence="1">
    <location>
        <begin position="1"/>
        <end position="12"/>
    </location>
</feature>
<feature type="region of interest" description="Disordered" evidence="1">
    <location>
        <begin position="177"/>
        <end position="201"/>
    </location>
</feature>
<accession>A0ABD2LMC6</accession>
<dbReference type="CDD" id="cd12885">
    <property type="entry name" value="SPRY_RanBP_like"/>
    <property type="match status" value="1"/>
</dbReference>
<dbReference type="PROSITE" id="PS50188">
    <property type="entry name" value="B302_SPRY"/>
    <property type="match status" value="1"/>
</dbReference>
<name>A0ABD2LMC6_9BILA</name>
<gene>
    <name evidence="3" type="ORF">niasHT_002361</name>
</gene>
<dbReference type="Pfam" id="PF00622">
    <property type="entry name" value="SPRY"/>
    <property type="match status" value="1"/>
</dbReference>
<evidence type="ECO:0000313" key="3">
    <source>
        <dbReference type="EMBL" id="KAL3116278.1"/>
    </source>
</evidence>
<dbReference type="EMBL" id="JBICBT010000359">
    <property type="protein sequence ID" value="KAL3116278.1"/>
    <property type="molecule type" value="Genomic_DNA"/>
</dbReference>
<evidence type="ECO:0000259" key="2">
    <source>
        <dbReference type="PROSITE" id="PS50188"/>
    </source>
</evidence>
<dbReference type="Proteomes" id="UP001620626">
    <property type="component" value="Unassembled WGS sequence"/>
</dbReference>
<feature type="region of interest" description="Disordered" evidence="1">
    <location>
        <begin position="308"/>
        <end position="329"/>
    </location>
</feature>
<proteinExistence type="predicted"/>
<dbReference type="InterPro" id="IPR001870">
    <property type="entry name" value="B30.2/SPRY"/>
</dbReference>
<feature type="domain" description="B30.2/SPRY" evidence="2">
    <location>
        <begin position="324"/>
        <end position="516"/>
    </location>
</feature>
<reference evidence="3 4" key="1">
    <citation type="submission" date="2024-10" db="EMBL/GenBank/DDBJ databases">
        <authorList>
            <person name="Kim D."/>
        </authorList>
    </citation>
    <scope>NUCLEOTIDE SEQUENCE [LARGE SCALE GENOMIC DNA]</scope>
    <source>
        <strain evidence="3">BH-2024</strain>
    </source>
</reference>
<dbReference type="SUPFAM" id="SSF49899">
    <property type="entry name" value="Concanavalin A-like lectins/glucanases"/>
    <property type="match status" value="1"/>
</dbReference>
<feature type="region of interest" description="Disordered" evidence="1">
    <location>
        <begin position="1"/>
        <end position="22"/>
    </location>
</feature>
<dbReference type="InterPro" id="IPR043136">
    <property type="entry name" value="B30.2/SPRY_sf"/>
</dbReference>
<organism evidence="3 4">
    <name type="scientific">Heterodera trifolii</name>
    <dbReference type="NCBI Taxonomy" id="157864"/>
    <lineage>
        <taxon>Eukaryota</taxon>
        <taxon>Metazoa</taxon>
        <taxon>Ecdysozoa</taxon>
        <taxon>Nematoda</taxon>
        <taxon>Chromadorea</taxon>
        <taxon>Rhabditida</taxon>
        <taxon>Tylenchina</taxon>
        <taxon>Tylenchomorpha</taxon>
        <taxon>Tylenchoidea</taxon>
        <taxon>Heteroderidae</taxon>
        <taxon>Heteroderinae</taxon>
        <taxon>Heterodera</taxon>
    </lineage>
</organism>
<dbReference type="InterPro" id="IPR044736">
    <property type="entry name" value="Gid1/RanBPM/SPLA_SPRY"/>
</dbReference>
<dbReference type="SMART" id="SM00449">
    <property type="entry name" value="SPRY"/>
    <property type="match status" value="1"/>
</dbReference>
<keyword evidence="4" id="KW-1185">Reference proteome</keyword>
<comment type="caution">
    <text evidence="3">The sequence shown here is derived from an EMBL/GenBank/DDBJ whole genome shotgun (WGS) entry which is preliminary data.</text>
</comment>
<feature type="compositionally biased region" description="Basic and acidic residues" evidence="1">
    <location>
        <begin position="127"/>
        <end position="142"/>
    </location>
</feature>
<feature type="region of interest" description="Disordered" evidence="1">
    <location>
        <begin position="115"/>
        <end position="142"/>
    </location>
</feature>
<dbReference type="InterPro" id="IPR003877">
    <property type="entry name" value="SPRY_dom"/>
</dbReference>
<sequence length="522" mass="60576">MSSLSTTFSSADEFSPLQPIFPNLSTSEEMSVLIARIAEMNRANTVEPSIACSDNLFGQDGNGSEDDEFSPADYEDGQKKEKREKPTNEAVEERFSQLQNDQKKLLEKICELEKQQKQQQNENTTKAGEERFSQLQNDRKKLLEKISEMKKQQKEQAKATAVQSDQFSKIMEKITEMEKQQKQQHEITIKASDEKVSQSQNDQKEFLEKIYELEKQQKEKSKATEDQFSKLFEKISELEKQQKQQHEHMTKAILYQFSKMQNDHKILFEKISEMEKEQKPLQKENTERFSQLQNDRKKLLEKISEMEKQQKEQSKVTGDQLSKSQNDQKKEQKQRKALLIFRQNYWDANVCDEKLEIIGHKNLIVHYKGHAFGWCSVFAIHPILLNNNSSDIFYYEISIHNKKNWMSFGFAVKQQNKLDGTIRSRKGTYAYESDGCVWNNGERKRINAQYSYGEGDTVGIGFNSATRQIIFTKNGLRLDSADFFVDPYLANDSLYPFVTLCSSGDKIEANFGPNLKFGLSTL</sequence>